<dbReference type="PANTHER" id="PTHR12480">
    <property type="entry name" value="ARGININE DEMETHYLASE AND LYSYL-HYDROXYLASE JMJD"/>
    <property type="match status" value="1"/>
</dbReference>
<dbReference type="Gene3D" id="2.60.120.650">
    <property type="entry name" value="Cupin"/>
    <property type="match status" value="1"/>
</dbReference>
<gene>
    <name evidence="3" type="ORF">ABEB36_001101</name>
</gene>
<evidence type="ECO:0000256" key="1">
    <source>
        <dbReference type="SAM" id="Phobius"/>
    </source>
</evidence>
<dbReference type="InterPro" id="IPR050910">
    <property type="entry name" value="JMJD6_ArgDemeth/LysHydrox"/>
</dbReference>
<keyword evidence="4" id="KW-1185">Reference proteome</keyword>
<reference evidence="3 4" key="1">
    <citation type="submission" date="2024-05" db="EMBL/GenBank/DDBJ databases">
        <title>Genetic variation in Jamaican populations of the coffee berry borer (Hypothenemus hampei).</title>
        <authorList>
            <person name="Errbii M."/>
            <person name="Myrie A."/>
        </authorList>
    </citation>
    <scope>NUCLEOTIDE SEQUENCE [LARGE SCALE GENOMIC DNA]</scope>
    <source>
        <strain evidence="3">JA-Hopewell-2020-01-JO</strain>
        <tissue evidence="3">Whole body</tissue>
    </source>
</reference>
<dbReference type="Proteomes" id="UP001566132">
    <property type="component" value="Unassembled WGS sequence"/>
</dbReference>
<feature type="domain" description="Cupin-like" evidence="2">
    <location>
        <begin position="120"/>
        <end position="279"/>
    </location>
</feature>
<dbReference type="Pfam" id="PF13621">
    <property type="entry name" value="Cupin_8"/>
    <property type="match status" value="1"/>
</dbReference>
<dbReference type="PANTHER" id="PTHR12480:SF13">
    <property type="entry name" value="LD14533P"/>
    <property type="match status" value="1"/>
</dbReference>
<feature type="transmembrane region" description="Helical" evidence="1">
    <location>
        <begin position="59"/>
        <end position="79"/>
    </location>
</feature>
<evidence type="ECO:0000259" key="2">
    <source>
        <dbReference type="Pfam" id="PF13621"/>
    </source>
</evidence>
<comment type="caution">
    <text evidence="3">The sequence shown here is derived from an EMBL/GenBank/DDBJ whole genome shotgun (WGS) entry which is preliminary data.</text>
</comment>
<dbReference type="SUPFAM" id="SSF51197">
    <property type="entry name" value="Clavaminate synthase-like"/>
    <property type="match status" value="1"/>
</dbReference>
<evidence type="ECO:0000313" key="3">
    <source>
        <dbReference type="EMBL" id="KAL1517322.1"/>
    </source>
</evidence>
<keyword evidence="1" id="KW-1133">Transmembrane helix</keyword>
<dbReference type="EMBL" id="JBDJPC010000001">
    <property type="protein sequence ID" value="KAL1517322.1"/>
    <property type="molecule type" value="Genomic_DNA"/>
</dbReference>
<sequence length="321" mass="36667">MSSRNCSVTRKGTVAMLVDLHKHYLKLGLNYDELTDAALPVDQGSTTGKYNSLTVLTKIGFICSLIALIIDLGGLKLLLGIRCFVPHNYFTWEATRPLSDCSFCSNVTQAIELSNNITRNEFEPYAYSSMPIVIRGAFLHWPAMETFNYQYFKELYARMDPVYSSTESECQFLHFKSNFVALKDVFNMSKSRVENAKGEKSWYVGWENCYAEVQQELKKHFPIPHFLPEDAEIPNNAYVFMGYDEGASLHLDFINRLMWQAQLRGSKIWQLRPPPECQNTCTPLSFEVHPGDAVLVDTRVWYHATTIPEGQLSISLHLVYG</sequence>
<organism evidence="3 4">
    <name type="scientific">Hypothenemus hampei</name>
    <name type="common">Coffee berry borer</name>
    <dbReference type="NCBI Taxonomy" id="57062"/>
    <lineage>
        <taxon>Eukaryota</taxon>
        <taxon>Metazoa</taxon>
        <taxon>Ecdysozoa</taxon>
        <taxon>Arthropoda</taxon>
        <taxon>Hexapoda</taxon>
        <taxon>Insecta</taxon>
        <taxon>Pterygota</taxon>
        <taxon>Neoptera</taxon>
        <taxon>Endopterygota</taxon>
        <taxon>Coleoptera</taxon>
        <taxon>Polyphaga</taxon>
        <taxon>Cucujiformia</taxon>
        <taxon>Curculionidae</taxon>
        <taxon>Scolytinae</taxon>
        <taxon>Hypothenemus</taxon>
    </lineage>
</organism>
<proteinExistence type="predicted"/>
<dbReference type="InterPro" id="IPR041667">
    <property type="entry name" value="Cupin_8"/>
</dbReference>
<protein>
    <recommendedName>
        <fullName evidence="2">Cupin-like domain-containing protein</fullName>
    </recommendedName>
</protein>
<name>A0ABD1FE36_HYPHA</name>
<evidence type="ECO:0000313" key="4">
    <source>
        <dbReference type="Proteomes" id="UP001566132"/>
    </source>
</evidence>
<dbReference type="AlphaFoldDB" id="A0ABD1FE36"/>
<keyword evidence="1" id="KW-0472">Membrane</keyword>
<accession>A0ABD1FE36</accession>
<keyword evidence="1" id="KW-0812">Transmembrane</keyword>